<dbReference type="GO" id="GO:0055085">
    <property type="term" value="P:transmembrane transport"/>
    <property type="evidence" value="ECO:0007669"/>
    <property type="project" value="InterPro"/>
</dbReference>
<feature type="domain" description="ABC transmembrane type-1" evidence="8">
    <location>
        <begin position="90"/>
        <end position="277"/>
    </location>
</feature>
<feature type="transmembrane region" description="Helical" evidence="7">
    <location>
        <begin position="257"/>
        <end position="279"/>
    </location>
</feature>
<keyword evidence="6 7" id="KW-0472">Membrane</keyword>
<dbReference type="PANTHER" id="PTHR43386:SF1">
    <property type="entry name" value="D,D-DIPEPTIDE TRANSPORT SYSTEM PERMEASE PROTEIN DDPC-RELATED"/>
    <property type="match status" value="1"/>
</dbReference>
<keyword evidence="2 7" id="KW-0813">Transport</keyword>
<evidence type="ECO:0000256" key="3">
    <source>
        <dbReference type="ARBA" id="ARBA00022475"/>
    </source>
</evidence>
<feature type="transmembrane region" description="Helical" evidence="7">
    <location>
        <begin position="147"/>
        <end position="165"/>
    </location>
</feature>
<dbReference type="GO" id="GO:0005886">
    <property type="term" value="C:plasma membrane"/>
    <property type="evidence" value="ECO:0007669"/>
    <property type="project" value="UniProtKB-SubCell"/>
</dbReference>
<dbReference type="RefSeq" id="WP_142037817.1">
    <property type="nucleotide sequence ID" value="NZ_JBHTGS010000001.1"/>
</dbReference>
<evidence type="ECO:0000313" key="9">
    <source>
        <dbReference type="EMBL" id="TQL76421.1"/>
    </source>
</evidence>
<protein>
    <submittedName>
        <fullName evidence="9">Peptide/nickel transport system permease protein</fullName>
    </submittedName>
</protein>
<gene>
    <name evidence="9" type="ORF">FB566_1950</name>
</gene>
<evidence type="ECO:0000256" key="5">
    <source>
        <dbReference type="ARBA" id="ARBA00022989"/>
    </source>
</evidence>
<dbReference type="SUPFAM" id="SSF161098">
    <property type="entry name" value="MetI-like"/>
    <property type="match status" value="1"/>
</dbReference>
<keyword evidence="5 7" id="KW-1133">Transmembrane helix</keyword>
<proteinExistence type="inferred from homology"/>
<evidence type="ECO:0000256" key="1">
    <source>
        <dbReference type="ARBA" id="ARBA00004651"/>
    </source>
</evidence>
<dbReference type="InterPro" id="IPR035906">
    <property type="entry name" value="MetI-like_sf"/>
</dbReference>
<dbReference type="PROSITE" id="PS50928">
    <property type="entry name" value="ABC_TM1"/>
    <property type="match status" value="1"/>
</dbReference>
<feature type="transmembrane region" description="Helical" evidence="7">
    <location>
        <begin position="90"/>
        <end position="114"/>
    </location>
</feature>
<dbReference type="InParanoid" id="A0A543AV46"/>
<evidence type="ECO:0000256" key="4">
    <source>
        <dbReference type="ARBA" id="ARBA00022692"/>
    </source>
</evidence>
<organism evidence="9 10">
    <name type="scientific">Stackebrandtia endophytica</name>
    <dbReference type="NCBI Taxonomy" id="1496996"/>
    <lineage>
        <taxon>Bacteria</taxon>
        <taxon>Bacillati</taxon>
        <taxon>Actinomycetota</taxon>
        <taxon>Actinomycetes</taxon>
        <taxon>Glycomycetales</taxon>
        <taxon>Glycomycetaceae</taxon>
        <taxon>Stackebrandtia</taxon>
    </lineage>
</organism>
<keyword evidence="3" id="KW-1003">Cell membrane</keyword>
<comment type="subcellular location">
    <subcellularLocation>
        <location evidence="1 7">Cell membrane</location>
        <topology evidence="1 7">Multi-pass membrane protein</topology>
    </subcellularLocation>
</comment>
<feature type="transmembrane region" description="Helical" evidence="7">
    <location>
        <begin position="28"/>
        <end position="48"/>
    </location>
</feature>
<feature type="transmembrane region" description="Helical" evidence="7">
    <location>
        <begin position="204"/>
        <end position="229"/>
    </location>
</feature>
<dbReference type="Gene3D" id="1.10.3720.10">
    <property type="entry name" value="MetI-like"/>
    <property type="match status" value="1"/>
</dbReference>
<dbReference type="AlphaFoldDB" id="A0A543AV46"/>
<feature type="transmembrane region" description="Helical" evidence="7">
    <location>
        <begin position="121"/>
        <end position="141"/>
    </location>
</feature>
<reference evidence="9 10" key="1">
    <citation type="submission" date="2019-06" db="EMBL/GenBank/DDBJ databases">
        <title>Sequencing the genomes of 1000 actinobacteria strains.</title>
        <authorList>
            <person name="Klenk H.-P."/>
        </authorList>
    </citation>
    <scope>NUCLEOTIDE SEQUENCE [LARGE SCALE GENOMIC DNA]</scope>
    <source>
        <strain evidence="9 10">DSM 45928</strain>
    </source>
</reference>
<comment type="similarity">
    <text evidence="7">Belongs to the binding-protein-dependent transport system permease family.</text>
</comment>
<comment type="caution">
    <text evidence="9">The sequence shown here is derived from an EMBL/GenBank/DDBJ whole genome shotgun (WGS) entry which is preliminary data.</text>
</comment>
<evidence type="ECO:0000313" key="10">
    <source>
        <dbReference type="Proteomes" id="UP000317043"/>
    </source>
</evidence>
<dbReference type="CDD" id="cd06261">
    <property type="entry name" value="TM_PBP2"/>
    <property type="match status" value="1"/>
</dbReference>
<keyword evidence="4 7" id="KW-0812">Transmembrane</keyword>
<dbReference type="InterPro" id="IPR050366">
    <property type="entry name" value="BP-dependent_transpt_permease"/>
</dbReference>
<keyword evidence="10" id="KW-1185">Reference proteome</keyword>
<dbReference type="PANTHER" id="PTHR43386">
    <property type="entry name" value="OLIGOPEPTIDE TRANSPORT SYSTEM PERMEASE PROTEIN APPC"/>
    <property type="match status" value="1"/>
</dbReference>
<dbReference type="Proteomes" id="UP000317043">
    <property type="component" value="Unassembled WGS sequence"/>
</dbReference>
<evidence type="ECO:0000256" key="2">
    <source>
        <dbReference type="ARBA" id="ARBA00022448"/>
    </source>
</evidence>
<name>A0A543AV46_9ACTN</name>
<dbReference type="OrthoDB" id="8906042at2"/>
<evidence type="ECO:0000256" key="7">
    <source>
        <dbReference type="RuleBase" id="RU363032"/>
    </source>
</evidence>
<dbReference type="InterPro" id="IPR000515">
    <property type="entry name" value="MetI-like"/>
</dbReference>
<dbReference type="Pfam" id="PF00528">
    <property type="entry name" value="BPD_transp_1"/>
    <property type="match status" value="1"/>
</dbReference>
<evidence type="ECO:0000259" key="8">
    <source>
        <dbReference type="PROSITE" id="PS50928"/>
    </source>
</evidence>
<evidence type="ECO:0000256" key="6">
    <source>
        <dbReference type="ARBA" id="ARBA00023136"/>
    </source>
</evidence>
<dbReference type="EMBL" id="VFOW01000001">
    <property type="protein sequence ID" value="TQL76421.1"/>
    <property type="molecule type" value="Genomic_DNA"/>
</dbReference>
<sequence length="293" mass="31710">MSSVDAAARPQRTASLVWRGLTRSPSGFIGACIALAVMAFAFIGPLVIDSTNPSNGDKIWTGPSAEHWLGTNHQGKDTLIKLIMGGAEPLLVGFMAAFIAVGVAAVVGSLAGYLRGPVDTVALQITDIALTIPGIVLMLVITAMYRQISATTVGIIIGLTTWPVLMRSIRAQVMSLREREFIEAAKLQNLGTLRIVFTEILPNMAGYIFINFILAINNAIYALVGMYLLGLLPSTADNWGLMIQESWATSAYKDPDAFLYIFTPLAMIIIFQIGLVTMTRSLEQALNPRLREH</sequence>
<accession>A0A543AV46</accession>